<feature type="transmembrane region" description="Helical" evidence="9">
    <location>
        <begin position="185"/>
        <end position="204"/>
    </location>
</feature>
<dbReference type="PANTHER" id="PTHR32507">
    <property type="entry name" value="NA(+)/H(+) ANTIPORTER 1"/>
    <property type="match status" value="1"/>
</dbReference>
<dbReference type="PROSITE" id="PS51202">
    <property type="entry name" value="RCK_C"/>
    <property type="match status" value="1"/>
</dbReference>
<keyword evidence="5 9" id="KW-0812">Transmembrane</keyword>
<evidence type="ECO:0000256" key="6">
    <source>
        <dbReference type="ARBA" id="ARBA00022989"/>
    </source>
</evidence>
<feature type="transmembrane region" description="Helical" evidence="9">
    <location>
        <begin position="293"/>
        <end position="320"/>
    </location>
</feature>
<feature type="transmembrane region" description="Helical" evidence="9">
    <location>
        <begin position="358"/>
        <end position="382"/>
    </location>
</feature>
<evidence type="ECO:0000256" key="1">
    <source>
        <dbReference type="ARBA" id="ARBA00004651"/>
    </source>
</evidence>
<evidence type="ECO:0000256" key="4">
    <source>
        <dbReference type="ARBA" id="ARBA00022475"/>
    </source>
</evidence>
<evidence type="ECO:0000256" key="2">
    <source>
        <dbReference type="ARBA" id="ARBA00022448"/>
    </source>
</evidence>
<protein>
    <submittedName>
        <fullName evidence="11">Potassium/proton antiporter</fullName>
    </submittedName>
</protein>
<dbReference type="NCBIfam" id="NF003715">
    <property type="entry name" value="PRK05326.1-2"/>
    <property type="match status" value="1"/>
</dbReference>
<dbReference type="InterPro" id="IPR006037">
    <property type="entry name" value="RCK_C"/>
</dbReference>
<feature type="transmembrane region" description="Helical" evidence="9">
    <location>
        <begin position="117"/>
        <end position="136"/>
    </location>
</feature>
<feature type="transmembrane region" description="Helical" evidence="9">
    <location>
        <begin position="6"/>
        <end position="22"/>
    </location>
</feature>
<dbReference type="InterPro" id="IPR006153">
    <property type="entry name" value="Cation/H_exchanger_TM"/>
</dbReference>
<feature type="transmembrane region" description="Helical" evidence="9">
    <location>
        <begin position="269"/>
        <end position="287"/>
    </location>
</feature>
<keyword evidence="12" id="KW-1185">Reference proteome</keyword>
<evidence type="ECO:0000256" key="5">
    <source>
        <dbReference type="ARBA" id="ARBA00022692"/>
    </source>
</evidence>
<dbReference type="Gene3D" id="1.20.1530.20">
    <property type="match status" value="1"/>
</dbReference>
<evidence type="ECO:0000256" key="9">
    <source>
        <dbReference type="SAM" id="Phobius"/>
    </source>
</evidence>
<keyword evidence="2" id="KW-0813">Transport</keyword>
<evidence type="ECO:0000256" key="7">
    <source>
        <dbReference type="ARBA" id="ARBA00023065"/>
    </source>
</evidence>
<feature type="transmembrane region" description="Helical" evidence="9">
    <location>
        <begin position="239"/>
        <end position="257"/>
    </location>
</feature>
<keyword evidence="8 9" id="KW-0472">Membrane</keyword>
<dbReference type="Pfam" id="PF00999">
    <property type="entry name" value="Na_H_Exchanger"/>
    <property type="match status" value="1"/>
</dbReference>
<dbReference type="RefSeq" id="WP_390362926.1">
    <property type="nucleotide sequence ID" value="NZ_JBHTKJ010000034.1"/>
</dbReference>
<dbReference type="SUPFAM" id="SSF116726">
    <property type="entry name" value="TrkA C-terminal domain-like"/>
    <property type="match status" value="1"/>
</dbReference>
<dbReference type="PANTHER" id="PTHR32507:SF7">
    <property type="entry name" value="K(+)_H(+) ANTIPORTER NHAP2"/>
    <property type="match status" value="1"/>
</dbReference>
<dbReference type="EMBL" id="JBHTKJ010000034">
    <property type="protein sequence ID" value="MFD1039265.1"/>
    <property type="molecule type" value="Genomic_DNA"/>
</dbReference>
<keyword evidence="7" id="KW-0406">Ion transport</keyword>
<evidence type="ECO:0000259" key="10">
    <source>
        <dbReference type="PROSITE" id="PS51202"/>
    </source>
</evidence>
<feature type="transmembrane region" description="Helical" evidence="9">
    <location>
        <begin position="332"/>
        <end position="352"/>
    </location>
</feature>
<keyword evidence="4" id="KW-1003">Cell membrane</keyword>
<organism evidence="11 12">
    <name type="scientific">Virgibacillus byunsanensis</name>
    <dbReference type="NCBI Taxonomy" id="570945"/>
    <lineage>
        <taxon>Bacteria</taxon>
        <taxon>Bacillati</taxon>
        <taxon>Bacillota</taxon>
        <taxon>Bacilli</taxon>
        <taxon>Bacillales</taxon>
        <taxon>Bacillaceae</taxon>
        <taxon>Virgibacillus</taxon>
    </lineage>
</organism>
<accession>A0ABW3LQT5</accession>
<feature type="domain" description="RCK C-terminal" evidence="10">
    <location>
        <begin position="398"/>
        <end position="479"/>
    </location>
</feature>
<name>A0ABW3LQT5_9BACI</name>
<feature type="transmembrane region" description="Helical" evidence="9">
    <location>
        <begin position="83"/>
        <end position="111"/>
    </location>
</feature>
<dbReference type="Gene3D" id="3.30.70.1450">
    <property type="entry name" value="Regulator of K+ conductance, C-terminal domain"/>
    <property type="match status" value="1"/>
</dbReference>
<keyword evidence="6 9" id="KW-1133">Transmembrane helix</keyword>
<evidence type="ECO:0000256" key="8">
    <source>
        <dbReference type="ARBA" id="ARBA00023136"/>
    </source>
</evidence>
<dbReference type="Proteomes" id="UP001597040">
    <property type="component" value="Unassembled WGS sequence"/>
</dbReference>
<proteinExistence type="predicted"/>
<keyword evidence="3" id="KW-0050">Antiport</keyword>
<evidence type="ECO:0000256" key="3">
    <source>
        <dbReference type="ARBA" id="ARBA00022449"/>
    </source>
</evidence>
<dbReference type="Pfam" id="PF02080">
    <property type="entry name" value="TrkA_C"/>
    <property type="match status" value="1"/>
</dbReference>
<sequence>MDISVGTSIFLLSSMLIVGVIATKFSTRFGLPALVLFLLVGMVFNNYLFFENVQLTQLIGVLALIIILFEGGTQTKWNHVRPIIGSASILATIGVLITAVLTGLAAMYILNFSLLEGMLLGSIVASTDAAAVFSVLGNKNIKKKLTSTLEAESGSNDPMAVFLTITLIEWIQLSDNSIWAAFGDFFIQMGLGLVLGLVLGKVTVEAINRIELDTAGLYPILAMGSAIFTYAITNFAGGSGFLAVYVMAVFVGNNELLYRFSIMRFNEGFAWMMQILMFIFLGLLVFPRQLLDVFWQGILLSVILMFIARPVAVFISLIFMKYNVKEQVFLSWSGLKGAVPIVLATYPIVAGIENSEVIFNAVFFVVMISALIQGSSLSWLATKLGLTGEKSRDTLPSMELMTLGKTDSEILEVSMTENSPAAGVSLLNLELPADTLIIGIIRDEKVITPNGDSVIQDDDTLYVLINKKARERVKEALLGKKPKKKISET</sequence>
<reference evidence="12" key="1">
    <citation type="journal article" date="2019" name="Int. J. Syst. Evol. Microbiol.">
        <title>The Global Catalogue of Microorganisms (GCM) 10K type strain sequencing project: providing services to taxonomists for standard genome sequencing and annotation.</title>
        <authorList>
            <consortium name="The Broad Institute Genomics Platform"/>
            <consortium name="The Broad Institute Genome Sequencing Center for Infectious Disease"/>
            <person name="Wu L."/>
            <person name="Ma J."/>
        </authorList>
    </citation>
    <scope>NUCLEOTIDE SEQUENCE [LARGE SCALE GENOMIC DNA]</scope>
    <source>
        <strain evidence="12">CCUG 56754</strain>
    </source>
</reference>
<dbReference type="InterPro" id="IPR036721">
    <property type="entry name" value="RCK_C_sf"/>
</dbReference>
<dbReference type="NCBIfam" id="NF003716">
    <property type="entry name" value="PRK05326.1-3"/>
    <property type="match status" value="1"/>
</dbReference>
<comment type="caution">
    <text evidence="11">The sequence shown here is derived from an EMBL/GenBank/DDBJ whole genome shotgun (WGS) entry which is preliminary data.</text>
</comment>
<comment type="subcellular location">
    <subcellularLocation>
        <location evidence="1">Cell membrane</location>
        <topology evidence="1">Multi-pass membrane protein</topology>
    </subcellularLocation>
</comment>
<dbReference type="InterPro" id="IPR038770">
    <property type="entry name" value="Na+/solute_symporter_sf"/>
</dbReference>
<feature type="transmembrane region" description="Helical" evidence="9">
    <location>
        <begin position="55"/>
        <end position="71"/>
    </location>
</feature>
<evidence type="ECO:0000313" key="11">
    <source>
        <dbReference type="EMBL" id="MFD1039265.1"/>
    </source>
</evidence>
<gene>
    <name evidence="11" type="ORF">ACFQ3N_12805</name>
</gene>
<evidence type="ECO:0000313" key="12">
    <source>
        <dbReference type="Proteomes" id="UP001597040"/>
    </source>
</evidence>
<feature type="transmembrane region" description="Helical" evidence="9">
    <location>
        <begin position="29"/>
        <end position="49"/>
    </location>
</feature>